<keyword evidence="2" id="KW-1185">Reference proteome</keyword>
<sequence>MSSHHHHQRPSQYGTYKDTDTRPQPPLHLHTLPKGHGPAGSSSFRINTAYSLSSLEHAPSFVKAVGEYDELGRRLGDGATGIGAGNGKRKEGEALAFWKALDLAPRDIVQPISTPTTPHNQPAHTTDPAQSYTEASSSHTGAILHQPDKPRDNMPSSRPITSVAAAVPVVVPREQWFIRKALLAKARREQEAAAEDKLSDGGSGGSSSTGQNTAAVGSGSGSRLGAGVATPPSHSQTPSASLASLLSSSLPPPPPRAATNNGPTATGNDSGQEQQIQAYQPPAYFHLKPNNKGWQVLRNIGWDERGGLGPPLVEGVAGGSRERVSDDGGGVKQENGPGRVGHSVGADADPGAKGKGRNEANAATVIDLTTLDSDSDADSEPETTSTTMPFISEKFGQHLLSTDSAAAAGGSSNYSSVASASASSSGRTAPVATYFKTDRRGIGAISVAEQQRNLLRPSSLRARSPSSSSATTTTTTTATAGKRKRVTHTHEEIRAVAREQRGTGEGLMGEEKVVFDVKRSKRDVRVDREERQRWREIINM</sequence>
<reference evidence="1" key="1">
    <citation type="submission" date="2023-04" db="EMBL/GenBank/DDBJ databases">
        <title>Draft Genome sequencing of Naganishia species isolated from polar environments using Oxford Nanopore Technology.</title>
        <authorList>
            <person name="Leo P."/>
            <person name="Venkateswaran K."/>
        </authorList>
    </citation>
    <scope>NUCLEOTIDE SEQUENCE</scope>
    <source>
        <strain evidence="1">DBVPG 5303</strain>
    </source>
</reference>
<proteinExistence type="predicted"/>
<accession>A0ACC2XNH6</accession>
<name>A0ACC2XNH6_9TREE</name>
<evidence type="ECO:0000313" key="2">
    <source>
        <dbReference type="Proteomes" id="UP001234202"/>
    </source>
</evidence>
<comment type="caution">
    <text evidence="1">The sequence shown here is derived from an EMBL/GenBank/DDBJ whole genome shotgun (WGS) entry which is preliminary data.</text>
</comment>
<dbReference type="Proteomes" id="UP001234202">
    <property type="component" value="Unassembled WGS sequence"/>
</dbReference>
<dbReference type="EMBL" id="JASBWV010000010">
    <property type="protein sequence ID" value="KAJ9124571.1"/>
    <property type="molecule type" value="Genomic_DNA"/>
</dbReference>
<organism evidence="1 2">
    <name type="scientific">Naganishia onofrii</name>
    <dbReference type="NCBI Taxonomy" id="1851511"/>
    <lineage>
        <taxon>Eukaryota</taxon>
        <taxon>Fungi</taxon>
        <taxon>Dikarya</taxon>
        <taxon>Basidiomycota</taxon>
        <taxon>Agaricomycotina</taxon>
        <taxon>Tremellomycetes</taxon>
        <taxon>Filobasidiales</taxon>
        <taxon>Filobasidiaceae</taxon>
        <taxon>Naganishia</taxon>
    </lineage>
</organism>
<evidence type="ECO:0000313" key="1">
    <source>
        <dbReference type="EMBL" id="KAJ9124571.1"/>
    </source>
</evidence>
<protein>
    <submittedName>
        <fullName evidence="1">Uncharacterized protein</fullName>
    </submittedName>
</protein>
<gene>
    <name evidence="1" type="ORF">QFC24_003363</name>
</gene>